<dbReference type="AlphaFoldDB" id="A0A5N6Q046"/>
<dbReference type="Proteomes" id="UP000326396">
    <property type="component" value="Linkage Group LG1"/>
</dbReference>
<feature type="signal peptide" evidence="4">
    <location>
        <begin position="1"/>
        <end position="18"/>
    </location>
</feature>
<evidence type="ECO:0000313" key="6">
    <source>
        <dbReference type="EMBL" id="KAD7477989.1"/>
    </source>
</evidence>
<evidence type="ECO:0000256" key="3">
    <source>
        <dbReference type="PROSITE-ProRule" id="PRU00076"/>
    </source>
</evidence>
<feature type="chain" id="PRO_5024305470" description="EGF-like domain-containing protein" evidence="4">
    <location>
        <begin position="19"/>
        <end position="298"/>
    </location>
</feature>
<dbReference type="GO" id="GO:0016020">
    <property type="term" value="C:membrane"/>
    <property type="evidence" value="ECO:0007669"/>
    <property type="project" value="UniProtKB-SubCell"/>
</dbReference>
<reference evidence="6 7" key="1">
    <citation type="submission" date="2019-05" db="EMBL/GenBank/DDBJ databases">
        <title>Mikania micrantha, genome provides insights into the molecular mechanism of rapid growth.</title>
        <authorList>
            <person name="Liu B."/>
        </authorList>
    </citation>
    <scope>NUCLEOTIDE SEQUENCE [LARGE SCALE GENOMIC DNA]</scope>
    <source>
        <strain evidence="6">NLD-2019</strain>
        <tissue evidence="6">Leaf</tissue>
    </source>
</reference>
<gene>
    <name evidence="6" type="ORF">E3N88_01125</name>
</gene>
<dbReference type="Pfam" id="PF13947">
    <property type="entry name" value="GUB_WAK_bind"/>
    <property type="match status" value="1"/>
</dbReference>
<keyword evidence="2 4" id="KW-0732">Signal</keyword>
<evidence type="ECO:0000259" key="5">
    <source>
        <dbReference type="PROSITE" id="PS50026"/>
    </source>
</evidence>
<sequence length="298" mass="32801">MLLDHFMIFMFIIPLTMAVGTFDGYTTINNNNIAKPNCPTVCGNITVPYPFGIGTDCSLDYTFNLTCNTSSETPRLLVGSLPIYNISDSELRIVTSISYRCYNQGVVADEYIDWTNLAEWFTFSVKNKFTVVGCDDYALISDKNKDGFSSGCFGLCRQASSVPNGGCSGIGCCEMSIPKGLSYYDITMGSIKNHSEVLSFNECGYGFLVEEGRFEFGGVTDLSSDYWDFQSKIRSTMPVVLDWVIKSEGKCADKDTECKGNSSCYDVEDTGGYRCKCNEGYEGNPYLHPGCLGQSNSS</sequence>
<comment type="caution">
    <text evidence="3">Lacks conserved residue(s) required for the propagation of feature annotation.</text>
</comment>
<proteinExistence type="predicted"/>
<dbReference type="PANTHER" id="PTHR33491">
    <property type="entry name" value="OSJNBA0016N04.9 PROTEIN"/>
    <property type="match status" value="1"/>
</dbReference>
<dbReference type="PROSITE" id="PS50026">
    <property type="entry name" value="EGF_3"/>
    <property type="match status" value="1"/>
</dbReference>
<dbReference type="GO" id="GO:0030247">
    <property type="term" value="F:polysaccharide binding"/>
    <property type="evidence" value="ECO:0007669"/>
    <property type="project" value="InterPro"/>
</dbReference>
<feature type="disulfide bond" evidence="3">
    <location>
        <begin position="258"/>
        <end position="275"/>
    </location>
</feature>
<comment type="caution">
    <text evidence="6">The sequence shown here is derived from an EMBL/GenBank/DDBJ whole genome shotgun (WGS) entry which is preliminary data.</text>
</comment>
<dbReference type="Gene3D" id="2.10.25.10">
    <property type="entry name" value="Laminin"/>
    <property type="match status" value="1"/>
</dbReference>
<protein>
    <recommendedName>
        <fullName evidence="5">EGF-like domain-containing protein</fullName>
    </recommendedName>
</protein>
<dbReference type="InterPro" id="IPR025287">
    <property type="entry name" value="WAK_GUB"/>
</dbReference>
<evidence type="ECO:0000313" key="7">
    <source>
        <dbReference type="Proteomes" id="UP000326396"/>
    </source>
</evidence>
<dbReference type="InterPro" id="IPR000742">
    <property type="entry name" value="EGF"/>
</dbReference>
<name>A0A5N6Q046_9ASTR</name>
<dbReference type="EMBL" id="SZYD01000001">
    <property type="protein sequence ID" value="KAD7477989.1"/>
    <property type="molecule type" value="Genomic_DNA"/>
</dbReference>
<evidence type="ECO:0000256" key="1">
    <source>
        <dbReference type="ARBA" id="ARBA00004167"/>
    </source>
</evidence>
<feature type="domain" description="EGF-like" evidence="5">
    <location>
        <begin position="247"/>
        <end position="292"/>
    </location>
</feature>
<keyword evidence="3" id="KW-1015">Disulfide bond</keyword>
<keyword evidence="7" id="KW-1185">Reference proteome</keyword>
<organism evidence="6 7">
    <name type="scientific">Mikania micrantha</name>
    <name type="common">bitter vine</name>
    <dbReference type="NCBI Taxonomy" id="192012"/>
    <lineage>
        <taxon>Eukaryota</taxon>
        <taxon>Viridiplantae</taxon>
        <taxon>Streptophyta</taxon>
        <taxon>Embryophyta</taxon>
        <taxon>Tracheophyta</taxon>
        <taxon>Spermatophyta</taxon>
        <taxon>Magnoliopsida</taxon>
        <taxon>eudicotyledons</taxon>
        <taxon>Gunneridae</taxon>
        <taxon>Pentapetalae</taxon>
        <taxon>asterids</taxon>
        <taxon>campanulids</taxon>
        <taxon>Asterales</taxon>
        <taxon>Asteraceae</taxon>
        <taxon>Asteroideae</taxon>
        <taxon>Heliantheae alliance</taxon>
        <taxon>Eupatorieae</taxon>
        <taxon>Mikania</taxon>
    </lineage>
</organism>
<comment type="subcellular location">
    <subcellularLocation>
        <location evidence="1">Membrane</location>
        <topology evidence="1">Single-pass membrane protein</topology>
    </subcellularLocation>
</comment>
<evidence type="ECO:0000256" key="4">
    <source>
        <dbReference type="SAM" id="SignalP"/>
    </source>
</evidence>
<evidence type="ECO:0000256" key="2">
    <source>
        <dbReference type="ARBA" id="ARBA00022729"/>
    </source>
</evidence>
<dbReference type="OrthoDB" id="4062651at2759"/>
<keyword evidence="3" id="KW-0245">EGF-like domain</keyword>
<accession>A0A5N6Q046</accession>